<accession>A0AAW4VPY2</accession>
<organism evidence="1 2">
    <name type="scientific">Faecalibacillus faecis</name>
    <dbReference type="NCBI Taxonomy" id="1982628"/>
    <lineage>
        <taxon>Bacteria</taxon>
        <taxon>Bacillati</taxon>
        <taxon>Bacillota</taxon>
        <taxon>Erysipelotrichia</taxon>
        <taxon>Erysipelotrichales</taxon>
        <taxon>Coprobacillaceae</taxon>
        <taxon>Faecalibacillus</taxon>
    </lineage>
</organism>
<evidence type="ECO:0000313" key="1">
    <source>
        <dbReference type="EMBL" id="MCB8609051.1"/>
    </source>
</evidence>
<name>A0AAW4VPY2_9FIRM</name>
<gene>
    <name evidence="1" type="ORF">LJD69_00390</name>
</gene>
<sequence>MKLKTNNGSALQITLVLLLILSLNIFSLCQITILNSRSLKGLKEVNETRLIENILLANYKYENKNSILLSDYLTIDDYAISYTVDDMGNYFYIETTIEKENKKHLFHVELNKEKNIIQKIEEIN</sequence>
<reference evidence="1" key="1">
    <citation type="submission" date="2021-10" db="EMBL/GenBank/DDBJ databases">
        <title>Collection of gut derived symbiotic bacterial strains cultured from healthy donors.</title>
        <authorList>
            <person name="Lin H."/>
            <person name="Littmann E."/>
            <person name="Kohout C."/>
            <person name="Pamer E.G."/>
        </authorList>
    </citation>
    <scope>NUCLEOTIDE SEQUENCE</scope>
    <source>
        <strain evidence="1">DFI.4.48</strain>
    </source>
</reference>
<proteinExistence type="predicted"/>
<dbReference type="RefSeq" id="WP_227279066.1">
    <property type="nucleotide sequence ID" value="NZ_JAJDKZ010000001.1"/>
</dbReference>
<comment type="caution">
    <text evidence="1">The sequence shown here is derived from an EMBL/GenBank/DDBJ whole genome shotgun (WGS) entry which is preliminary data.</text>
</comment>
<dbReference type="Proteomes" id="UP001198439">
    <property type="component" value="Unassembled WGS sequence"/>
</dbReference>
<evidence type="ECO:0000313" key="2">
    <source>
        <dbReference type="Proteomes" id="UP001198439"/>
    </source>
</evidence>
<protein>
    <submittedName>
        <fullName evidence="1">Uncharacterized protein</fullName>
    </submittedName>
</protein>
<dbReference type="AlphaFoldDB" id="A0AAW4VPY2"/>
<dbReference type="EMBL" id="JAJDKZ010000001">
    <property type="protein sequence ID" value="MCB8609051.1"/>
    <property type="molecule type" value="Genomic_DNA"/>
</dbReference>